<accession>A0A179SFS2</accession>
<dbReference type="EMBL" id="LWHQ01000011">
    <property type="protein sequence ID" value="OAS26309.1"/>
    <property type="molecule type" value="Genomic_DNA"/>
</dbReference>
<dbReference type="RefSeq" id="WP_048432282.1">
    <property type="nucleotide sequence ID" value="NZ_LWHQ01000011.1"/>
</dbReference>
<name>A0A179SFS2_9HYPH</name>
<organism evidence="1 2">
    <name type="scientific">Methylobacterium platani</name>
    <dbReference type="NCBI Taxonomy" id="427683"/>
    <lineage>
        <taxon>Bacteria</taxon>
        <taxon>Pseudomonadati</taxon>
        <taxon>Pseudomonadota</taxon>
        <taxon>Alphaproteobacteria</taxon>
        <taxon>Hyphomicrobiales</taxon>
        <taxon>Methylobacteriaceae</taxon>
        <taxon>Methylobacterium</taxon>
    </lineage>
</organism>
<proteinExistence type="predicted"/>
<evidence type="ECO:0000313" key="2">
    <source>
        <dbReference type="Proteomes" id="UP000078316"/>
    </source>
</evidence>
<comment type="caution">
    <text evidence="1">The sequence shown here is derived from an EMBL/GenBank/DDBJ whole genome shotgun (WGS) entry which is preliminary data.</text>
</comment>
<reference evidence="1 2" key="1">
    <citation type="submission" date="2016-04" db="EMBL/GenBank/DDBJ databases">
        <authorList>
            <person name="Evans L.H."/>
            <person name="Alamgir A."/>
            <person name="Owens N."/>
            <person name="Weber N.D."/>
            <person name="Virtaneva K."/>
            <person name="Barbian K."/>
            <person name="Babar A."/>
            <person name="Rosenke K."/>
        </authorList>
    </citation>
    <scope>NUCLEOTIDE SEQUENCE [LARGE SCALE GENOMIC DNA]</scope>
    <source>
        <strain evidence="1 2">PMB02</strain>
    </source>
</reference>
<dbReference type="Proteomes" id="UP000078316">
    <property type="component" value="Unassembled WGS sequence"/>
</dbReference>
<sequence length="69" mass="7312">MSLDSSRHDRLVELEAENAQLRASVNALCDAAAAIVSYDGDDAKPPITDLLLMLEAEVARARPASDDGS</sequence>
<gene>
    <name evidence="1" type="ORF">A5481_06230</name>
</gene>
<dbReference type="AlphaFoldDB" id="A0A179SFS2"/>
<dbReference type="STRING" id="427683.A5481_06230"/>
<evidence type="ECO:0000313" key="1">
    <source>
        <dbReference type="EMBL" id="OAS26309.1"/>
    </source>
</evidence>
<protein>
    <submittedName>
        <fullName evidence="1">Uncharacterized protein</fullName>
    </submittedName>
</protein>